<feature type="transmembrane region" description="Helical" evidence="6">
    <location>
        <begin position="340"/>
        <end position="358"/>
    </location>
</feature>
<accession>A0AAE3DZA3</accession>
<keyword evidence="8" id="KW-1185">Reference proteome</keyword>
<dbReference type="PROSITE" id="PS51257">
    <property type="entry name" value="PROKAR_LIPOPROTEIN"/>
    <property type="match status" value="1"/>
</dbReference>
<feature type="transmembrane region" description="Helical" evidence="6">
    <location>
        <begin position="314"/>
        <end position="334"/>
    </location>
</feature>
<feature type="transmembrane region" description="Helical" evidence="6">
    <location>
        <begin position="186"/>
        <end position="204"/>
    </location>
</feature>
<dbReference type="RefSeq" id="WP_308456610.1">
    <property type="nucleotide sequence ID" value="NZ_JAJEQM010000012.1"/>
</dbReference>
<keyword evidence="2" id="KW-1003">Cell membrane</keyword>
<evidence type="ECO:0000256" key="1">
    <source>
        <dbReference type="ARBA" id="ARBA00004651"/>
    </source>
</evidence>
<dbReference type="Gene3D" id="1.20.1740.10">
    <property type="entry name" value="Amino acid/polyamine transporter I"/>
    <property type="match status" value="1"/>
</dbReference>
<comment type="subcellular location">
    <subcellularLocation>
        <location evidence="1">Cell membrane</location>
        <topology evidence="1">Multi-pass membrane protein</topology>
    </subcellularLocation>
</comment>
<organism evidence="7 8">
    <name type="scientific">Hominilimicola fabiformis</name>
    <dbReference type="NCBI Taxonomy" id="2885356"/>
    <lineage>
        <taxon>Bacteria</taxon>
        <taxon>Bacillati</taxon>
        <taxon>Bacillota</taxon>
        <taxon>Clostridia</taxon>
        <taxon>Eubacteriales</taxon>
        <taxon>Oscillospiraceae</taxon>
        <taxon>Hominilimicola</taxon>
    </lineage>
</organism>
<feature type="transmembrane region" description="Helical" evidence="6">
    <location>
        <begin position="216"/>
        <end position="238"/>
    </location>
</feature>
<evidence type="ECO:0000256" key="2">
    <source>
        <dbReference type="ARBA" id="ARBA00022475"/>
    </source>
</evidence>
<gene>
    <name evidence="7" type="ORF">LKE05_09105</name>
</gene>
<dbReference type="GO" id="GO:0022857">
    <property type="term" value="F:transmembrane transporter activity"/>
    <property type="evidence" value="ECO:0007669"/>
    <property type="project" value="InterPro"/>
</dbReference>
<dbReference type="Pfam" id="PF13520">
    <property type="entry name" value="AA_permease_2"/>
    <property type="match status" value="1"/>
</dbReference>
<evidence type="ECO:0000256" key="5">
    <source>
        <dbReference type="ARBA" id="ARBA00023136"/>
    </source>
</evidence>
<sequence length="470" mass="50792">MKKISLFGAVSTGVGMLIATSCFVSSASGSSAVGTPFVIAIVIACIANMLAVLSIAELNAIMPNLTGGIAQYTLAGLGPLLTIVTMVGGYLISNVFAAPAEGAMFANVMTEMTGEAIPPAVFSVGITIVLIFINLKGVNMSTLLQEIVAAFMVVSLLALGIIGALGLGSGEQVAQDAVISSDLKDILPLTATAFWFFIGAEFIVPLGKDMKSPKKVPLSMVLSLGIMGIIQILLVFGFKNYTLWSDLGSAASPHVLYAVNMLGKWGRYWMIIVAIFAAVSTQNSIICSVSEICCGMAKMNLLPAFFQKKNKNGAPYWVIIILGVLTCIIEASGISTGEQVAFLTLTCSLFWMLSYITSHVNVIMLRRKMKNVPRNFKTPLFPLLQIVGIALQVYMMFNISTDPVQRRNIYILCFVLFAALFIYAFIWVKYRLKLPLLKGIGVHQVMMMESPEYHRVHSDLKNESNTNMGT</sequence>
<evidence type="ECO:0000256" key="4">
    <source>
        <dbReference type="ARBA" id="ARBA00022989"/>
    </source>
</evidence>
<evidence type="ECO:0000256" key="6">
    <source>
        <dbReference type="SAM" id="Phobius"/>
    </source>
</evidence>
<evidence type="ECO:0000313" key="7">
    <source>
        <dbReference type="EMBL" id="MCC2210942.1"/>
    </source>
</evidence>
<feature type="transmembrane region" description="Helical" evidence="6">
    <location>
        <begin position="409"/>
        <end position="428"/>
    </location>
</feature>
<keyword evidence="3 6" id="KW-0812">Transmembrane</keyword>
<dbReference type="EMBL" id="JAJEQM010000012">
    <property type="protein sequence ID" value="MCC2210942.1"/>
    <property type="molecule type" value="Genomic_DNA"/>
</dbReference>
<comment type="caution">
    <text evidence="7">The sequence shown here is derived from an EMBL/GenBank/DDBJ whole genome shotgun (WGS) entry which is preliminary data.</text>
</comment>
<dbReference type="GO" id="GO:0005886">
    <property type="term" value="C:plasma membrane"/>
    <property type="evidence" value="ECO:0007669"/>
    <property type="project" value="UniProtKB-SubCell"/>
</dbReference>
<dbReference type="PANTHER" id="PTHR42770:SF12">
    <property type="entry name" value="AMINO ACID TRANSPORTER"/>
    <property type="match status" value="1"/>
</dbReference>
<protein>
    <submittedName>
        <fullName evidence="7">APC family permease</fullName>
    </submittedName>
</protein>
<evidence type="ECO:0000256" key="3">
    <source>
        <dbReference type="ARBA" id="ARBA00022692"/>
    </source>
</evidence>
<feature type="transmembrane region" description="Helical" evidence="6">
    <location>
        <begin position="116"/>
        <end position="135"/>
    </location>
</feature>
<dbReference type="PIRSF" id="PIRSF006060">
    <property type="entry name" value="AA_transporter"/>
    <property type="match status" value="1"/>
</dbReference>
<dbReference type="AlphaFoldDB" id="A0AAE3DZA3"/>
<dbReference type="InterPro" id="IPR002293">
    <property type="entry name" value="AA/rel_permease1"/>
</dbReference>
<feature type="transmembrane region" description="Helical" evidence="6">
    <location>
        <begin position="268"/>
        <end position="293"/>
    </location>
</feature>
<dbReference type="Proteomes" id="UP001198242">
    <property type="component" value="Unassembled WGS sequence"/>
</dbReference>
<feature type="transmembrane region" description="Helical" evidence="6">
    <location>
        <begin position="147"/>
        <end position="166"/>
    </location>
</feature>
<name>A0AAE3DZA3_9FIRM</name>
<dbReference type="InterPro" id="IPR050367">
    <property type="entry name" value="APC_superfamily"/>
</dbReference>
<dbReference type="PANTHER" id="PTHR42770">
    <property type="entry name" value="AMINO ACID TRANSPORTER-RELATED"/>
    <property type="match status" value="1"/>
</dbReference>
<keyword evidence="5 6" id="KW-0472">Membrane</keyword>
<proteinExistence type="predicted"/>
<feature type="transmembrane region" description="Helical" evidence="6">
    <location>
        <begin position="379"/>
        <end position="397"/>
    </location>
</feature>
<feature type="transmembrane region" description="Helical" evidence="6">
    <location>
        <begin position="36"/>
        <end position="60"/>
    </location>
</feature>
<evidence type="ECO:0000313" key="8">
    <source>
        <dbReference type="Proteomes" id="UP001198242"/>
    </source>
</evidence>
<reference evidence="7 8" key="1">
    <citation type="submission" date="2021-10" db="EMBL/GenBank/DDBJ databases">
        <title>Anaerobic single-cell dispensing facilitates the cultivation of human gut bacteria.</title>
        <authorList>
            <person name="Afrizal A."/>
        </authorList>
    </citation>
    <scope>NUCLEOTIDE SEQUENCE [LARGE SCALE GENOMIC DNA]</scope>
    <source>
        <strain evidence="7 8">CLA-AA-H232</strain>
    </source>
</reference>
<keyword evidence="4 6" id="KW-1133">Transmembrane helix</keyword>
<feature type="transmembrane region" description="Helical" evidence="6">
    <location>
        <begin position="72"/>
        <end position="96"/>
    </location>
</feature>